<keyword evidence="1" id="KW-0614">Plasmid</keyword>
<sequence>MSKELYMEHNPLLSFEDGLEITYSDLKKHANGTAFITIYFERPNDKGFFDSAQIDFPGSNFSEVKGFTEEDLKEFREYVDRSGHTAFEFSKENEYA</sequence>
<proteinExistence type="predicted"/>
<keyword evidence="2" id="KW-1185">Reference proteome</keyword>
<name>E0S468_BUTPB</name>
<dbReference type="AlphaFoldDB" id="E0S468"/>
<reference evidence="1 2" key="1">
    <citation type="journal article" date="2010" name="PLoS ONE">
        <title>The glycobiome of the rumen bacterium Butyrivibrio proteoclasticus B316(T) highlights adaptation to a polysaccharide-rich environment.</title>
        <authorList>
            <person name="Kelly W.J."/>
            <person name="Leahy S.C."/>
            <person name="Altermann E."/>
            <person name="Yeoman C.J."/>
            <person name="Dunne J.C."/>
            <person name="Kong Z."/>
            <person name="Pacheco D.M."/>
            <person name="Li D."/>
            <person name="Noel S.J."/>
            <person name="Moon C.D."/>
            <person name="Cookson A.L."/>
            <person name="Attwood G.T."/>
        </authorList>
    </citation>
    <scope>NUCLEOTIDE SEQUENCE [LARGE SCALE GENOMIC DNA]</scope>
    <source>
        <strain evidence="2">ATCC 51982 / DSM 14932 / B316</strain>
        <plasmid evidence="2">Plasmid pCY360</plasmid>
    </source>
</reference>
<evidence type="ECO:0000313" key="1">
    <source>
        <dbReference type="EMBL" id="ADL36200.1"/>
    </source>
</evidence>
<evidence type="ECO:0000313" key="2">
    <source>
        <dbReference type="Proteomes" id="UP000001299"/>
    </source>
</evidence>
<geneLocation type="plasmid" evidence="1 2">
    <name>pCY360</name>
</geneLocation>
<dbReference type="HOGENOM" id="CLU_2354477_0_0_9"/>
<dbReference type="EMBL" id="CP001812">
    <property type="protein sequence ID" value="ADL36200.1"/>
    <property type="molecule type" value="Genomic_DNA"/>
</dbReference>
<accession>E0S468</accession>
<gene>
    <name evidence="1" type="ordered locus">bpr_II263</name>
</gene>
<dbReference type="Proteomes" id="UP000001299">
    <property type="component" value="Plasmid pCY360"/>
</dbReference>
<protein>
    <submittedName>
        <fullName evidence="1">Uncharacterized protein</fullName>
    </submittedName>
</protein>
<dbReference type="KEGG" id="bpb:bpr_II263"/>
<dbReference type="RefSeq" id="WP_013282849.1">
    <property type="nucleotide sequence ID" value="NC_014389.1"/>
</dbReference>
<organism evidence="1 2">
    <name type="scientific">Butyrivibrio proteoclasticus (strain ATCC 51982 / DSM 14932 / B316)</name>
    <name type="common">Clostridium proteoclasticum</name>
    <dbReference type="NCBI Taxonomy" id="515622"/>
    <lineage>
        <taxon>Bacteria</taxon>
        <taxon>Bacillati</taxon>
        <taxon>Bacillota</taxon>
        <taxon>Clostridia</taxon>
        <taxon>Lachnospirales</taxon>
        <taxon>Lachnospiraceae</taxon>
        <taxon>Butyrivibrio</taxon>
    </lineage>
</organism>